<dbReference type="Gene3D" id="1.20.1720.10">
    <property type="entry name" value="Multidrug resistance protein D"/>
    <property type="match status" value="1"/>
</dbReference>
<dbReference type="EMBL" id="CAFBME010000072">
    <property type="protein sequence ID" value="CAB4897821.1"/>
    <property type="molecule type" value="Genomic_DNA"/>
</dbReference>
<feature type="transmembrane region" description="Helical" evidence="6">
    <location>
        <begin position="145"/>
        <end position="163"/>
    </location>
</feature>
<dbReference type="EMBL" id="CAEZUD010000002">
    <property type="protein sequence ID" value="CAB4582389.1"/>
    <property type="molecule type" value="Genomic_DNA"/>
</dbReference>
<feature type="transmembrane region" description="Helical" evidence="6">
    <location>
        <begin position="55"/>
        <end position="75"/>
    </location>
</feature>
<dbReference type="Pfam" id="PF07690">
    <property type="entry name" value="MFS_1"/>
    <property type="match status" value="1"/>
</dbReference>
<name>A0A6J7KA00_9ZZZZ</name>
<accession>A0A6J7KA00</accession>
<dbReference type="InterPro" id="IPR020846">
    <property type="entry name" value="MFS_dom"/>
</dbReference>
<proteinExistence type="predicted"/>
<dbReference type="InterPro" id="IPR001958">
    <property type="entry name" value="Tet-R_TetA/multi-R_MdtG-like"/>
</dbReference>
<evidence type="ECO:0000256" key="5">
    <source>
        <dbReference type="ARBA" id="ARBA00023136"/>
    </source>
</evidence>
<evidence type="ECO:0000256" key="1">
    <source>
        <dbReference type="ARBA" id="ARBA00004141"/>
    </source>
</evidence>
<protein>
    <submittedName>
        <fullName evidence="13">Unannotated protein</fullName>
    </submittedName>
</protein>
<evidence type="ECO:0000256" key="6">
    <source>
        <dbReference type="SAM" id="Phobius"/>
    </source>
</evidence>
<gene>
    <name evidence="8" type="ORF">UFOPK1380_00391</name>
    <name evidence="9" type="ORF">UFOPK1778_00077</name>
    <name evidence="10" type="ORF">UFOPK1863_00178</name>
    <name evidence="11" type="ORF">UFOPK2689_00639</name>
    <name evidence="12" type="ORF">UFOPK3555_00743</name>
    <name evidence="13" type="ORF">UFOPK3874_00008</name>
    <name evidence="14" type="ORF">UFOPK4095_00886</name>
</gene>
<feature type="domain" description="Major facilitator superfamily (MFS) profile" evidence="7">
    <location>
        <begin position="1"/>
        <end position="371"/>
    </location>
</feature>
<feature type="transmembrane region" description="Helical" evidence="6">
    <location>
        <begin position="191"/>
        <end position="209"/>
    </location>
</feature>
<dbReference type="SUPFAM" id="SSF103473">
    <property type="entry name" value="MFS general substrate transporter"/>
    <property type="match status" value="1"/>
</dbReference>
<dbReference type="PANTHER" id="PTHR23506">
    <property type="entry name" value="GH10249P"/>
    <property type="match status" value="1"/>
</dbReference>
<dbReference type="EMBL" id="CAEZSC010000014">
    <property type="protein sequence ID" value="CAB4531734.1"/>
    <property type="molecule type" value="Genomic_DNA"/>
</dbReference>
<dbReference type="InterPro" id="IPR050930">
    <property type="entry name" value="MFS_Vesicular_Transporter"/>
</dbReference>
<evidence type="ECO:0000256" key="3">
    <source>
        <dbReference type="ARBA" id="ARBA00022692"/>
    </source>
</evidence>
<feature type="transmembrane region" description="Helical" evidence="6">
    <location>
        <begin position="284"/>
        <end position="306"/>
    </location>
</feature>
<reference evidence="13" key="1">
    <citation type="submission" date="2020-05" db="EMBL/GenBank/DDBJ databases">
        <authorList>
            <person name="Chiriac C."/>
            <person name="Salcher M."/>
            <person name="Ghai R."/>
            <person name="Kavagutti S V."/>
        </authorList>
    </citation>
    <scope>NUCLEOTIDE SEQUENCE</scope>
</reference>
<sequence length="378" mass="40418">MAVGFGLIVPAIPLFAETFGVNKTAVGFIISTFALARFATGLISGKLVDRFGERLVLGTGLFLVAVSSLLCGLAQSYWQLLVFRSAGGLGSSMFSVAASALLMRSVSDNQLGRAQSMYNSGFLIGGITGPSFGGLLTGLSLRAPFFVYAITLTCGSVLTFIALNEKRLGSKTSPKQDPADRILIRDALKNFPYRSALVFAFLINWVLFGMRNSILPLFVRDKLHGSPSIIGYGFTLSAIAQALILMYAGRQSDFRGRRFVILIGSFLLTLGVGTLVIANAEWYYFLSMVIFGLGGAFMGTGHANIVGDVFKGKGGQVVAVWQMAGDAGMIVSPILLGFLSDQYSYHTALVVTMGVAAIAFVLALYLPETRTKDEEVLN</sequence>
<evidence type="ECO:0000313" key="12">
    <source>
        <dbReference type="EMBL" id="CAB4897821.1"/>
    </source>
</evidence>
<feature type="transmembrane region" description="Helical" evidence="6">
    <location>
        <begin position="345"/>
        <end position="366"/>
    </location>
</feature>
<feature type="transmembrane region" description="Helical" evidence="6">
    <location>
        <begin position="26"/>
        <end position="43"/>
    </location>
</feature>
<evidence type="ECO:0000313" key="10">
    <source>
        <dbReference type="EMBL" id="CAB4607525.1"/>
    </source>
</evidence>
<comment type="subcellular location">
    <subcellularLocation>
        <location evidence="1">Membrane</location>
        <topology evidence="1">Multi-pass membrane protein</topology>
    </subcellularLocation>
</comment>
<dbReference type="Gene3D" id="1.20.1250.20">
    <property type="entry name" value="MFS general substrate transporter like domains"/>
    <property type="match status" value="1"/>
</dbReference>
<evidence type="ECO:0000313" key="9">
    <source>
        <dbReference type="EMBL" id="CAB4582389.1"/>
    </source>
</evidence>
<dbReference type="GO" id="GO:0022857">
    <property type="term" value="F:transmembrane transporter activity"/>
    <property type="evidence" value="ECO:0007669"/>
    <property type="project" value="InterPro"/>
</dbReference>
<dbReference type="EMBL" id="CAFBPI010000055">
    <property type="protein sequence ID" value="CAB5018908.1"/>
    <property type="molecule type" value="Genomic_DNA"/>
</dbReference>
<dbReference type="InterPro" id="IPR011701">
    <property type="entry name" value="MFS"/>
</dbReference>
<keyword evidence="4 6" id="KW-1133">Transmembrane helix</keyword>
<evidence type="ECO:0000313" key="13">
    <source>
        <dbReference type="EMBL" id="CAB4952121.1"/>
    </source>
</evidence>
<feature type="transmembrane region" description="Helical" evidence="6">
    <location>
        <begin position="122"/>
        <end position="139"/>
    </location>
</feature>
<evidence type="ECO:0000313" key="11">
    <source>
        <dbReference type="EMBL" id="CAB4722213.1"/>
    </source>
</evidence>
<dbReference type="PROSITE" id="PS50850">
    <property type="entry name" value="MFS"/>
    <property type="match status" value="1"/>
</dbReference>
<evidence type="ECO:0000313" key="8">
    <source>
        <dbReference type="EMBL" id="CAB4531734.1"/>
    </source>
</evidence>
<keyword evidence="3 6" id="KW-0812">Transmembrane</keyword>
<evidence type="ECO:0000256" key="4">
    <source>
        <dbReference type="ARBA" id="ARBA00022989"/>
    </source>
</evidence>
<dbReference type="EMBL" id="CAEZUY010000007">
    <property type="protein sequence ID" value="CAB4607525.1"/>
    <property type="molecule type" value="Genomic_DNA"/>
</dbReference>
<dbReference type="InterPro" id="IPR036259">
    <property type="entry name" value="MFS_trans_sf"/>
</dbReference>
<dbReference type="EMBL" id="CAFBNS010000001">
    <property type="protein sequence ID" value="CAB4952121.1"/>
    <property type="molecule type" value="Genomic_DNA"/>
</dbReference>
<dbReference type="EMBL" id="CAEZYL010000030">
    <property type="protein sequence ID" value="CAB4722213.1"/>
    <property type="molecule type" value="Genomic_DNA"/>
</dbReference>
<dbReference type="PANTHER" id="PTHR23506:SF23">
    <property type="entry name" value="GH10249P"/>
    <property type="match status" value="1"/>
</dbReference>
<dbReference type="PRINTS" id="PR01035">
    <property type="entry name" value="TCRTETA"/>
</dbReference>
<keyword evidence="2" id="KW-0813">Transport</keyword>
<evidence type="ECO:0000313" key="14">
    <source>
        <dbReference type="EMBL" id="CAB5018908.1"/>
    </source>
</evidence>
<evidence type="ECO:0000256" key="2">
    <source>
        <dbReference type="ARBA" id="ARBA00022448"/>
    </source>
</evidence>
<evidence type="ECO:0000259" key="7">
    <source>
        <dbReference type="PROSITE" id="PS50850"/>
    </source>
</evidence>
<feature type="transmembrane region" description="Helical" evidence="6">
    <location>
        <begin position="229"/>
        <end position="247"/>
    </location>
</feature>
<dbReference type="AlphaFoldDB" id="A0A6J7KA00"/>
<feature type="transmembrane region" description="Helical" evidence="6">
    <location>
        <begin position="81"/>
        <end position="102"/>
    </location>
</feature>
<dbReference type="CDD" id="cd17325">
    <property type="entry name" value="MFS_MdtG_SLC18_like"/>
    <property type="match status" value="1"/>
</dbReference>
<keyword evidence="5 6" id="KW-0472">Membrane</keyword>
<feature type="transmembrane region" description="Helical" evidence="6">
    <location>
        <begin position="259"/>
        <end position="278"/>
    </location>
</feature>
<dbReference type="GO" id="GO:0016020">
    <property type="term" value="C:membrane"/>
    <property type="evidence" value="ECO:0007669"/>
    <property type="project" value="UniProtKB-SubCell"/>
</dbReference>
<organism evidence="13">
    <name type="scientific">freshwater metagenome</name>
    <dbReference type="NCBI Taxonomy" id="449393"/>
    <lineage>
        <taxon>unclassified sequences</taxon>
        <taxon>metagenomes</taxon>
        <taxon>ecological metagenomes</taxon>
    </lineage>
</organism>
<feature type="transmembrane region" description="Helical" evidence="6">
    <location>
        <begin position="318"/>
        <end position="339"/>
    </location>
</feature>